<dbReference type="InterPro" id="IPR055588">
    <property type="entry name" value="DUF7164"/>
</dbReference>
<sequence>MIIMCIQSVMNSFRQSSTVFDLRTLQYNGSNRMINNRPDQFNKQNLPFIYQPPSGSIVIRGLLVFYPTDQEKTFEPELRWFYRSWIEMMTSESPLWRTDLIVFANDYAPMFKELGCLHDEIRTNIEEKPKCRIFSYRRIKDREKNHSPSSKYQIIDSNNSKLLYEQLRNYGYIDSINTVSEYYLSFSMYDFILRTDLDCFLTANFALYIPYNNTLLVGHGGYSTDFNNKRLKRIAHDMNWKYADKNGLGSTWYGSPLMAYRLANYTIQAMLYLNMNEFTKPEREQQLGVMLWPEWHYGVLLLYSGHLAINHLIASENFDISLANQLLDQGVTSKDKTDISKNYRLHLHCWHGSDPFSKFEFKAGKYNKTELSTLASDTSASGYAMRMALESKLMTLEQLKHKLLNITK</sequence>
<protein>
    <recommendedName>
        <fullName evidence="1">DUF7164 domain-containing protein</fullName>
    </recommendedName>
</protein>
<dbReference type="OrthoDB" id="330499at2759"/>
<gene>
    <name evidence="2" type="ORF">TIS948_LOCUS24374</name>
</gene>
<evidence type="ECO:0000313" key="2">
    <source>
        <dbReference type="EMBL" id="CAF3363320.1"/>
    </source>
</evidence>
<feature type="domain" description="DUF7164" evidence="1">
    <location>
        <begin position="57"/>
        <end position="404"/>
    </location>
</feature>
<name>A0A817X3V1_9BILA</name>
<dbReference type="Pfam" id="PF23741">
    <property type="entry name" value="DUF7164"/>
    <property type="match status" value="1"/>
</dbReference>
<reference evidence="2" key="1">
    <citation type="submission" date="2021-02" db="EMBL/GenBank/DDBJ databases">
        <authorList>
            <person name="Nowell W R."/>
        </authorList>
    </citation>
    <scope>NUCLEOTIDE SEQUENCE</scope>
</reference>
<dbReference type="EMBL" id="CAJNXB010004198">
    <property type="protein sequence ID" value="CAF3363320.1"/>
    <property type="molecule type" value="Genomic_DNA"/>
</dbReference>
<dbReference type="Proteomes" id="UP000663825">
    <property type="component" value="Unassembled WGS sequence"/>
</dbReference>
<dbReference type="AlphaFoldDB" id="A0A817X3V1"/>
<organism evidence="2 3">
    <name type="scientific">Rotaria socialis</name>
    <dbReference type="NCBI Taxonomy" id="392032"/>
    <lineage>
        <taxon>Eukaryota</taxon>
        <taxon>Metazoa</taxon>
        <taxon>Spiralia</taxon>
        <taxon>Gnathifera</taxon>
        <taxon>Rotifera</taxon>
        <taxon>Eurotatoria</taxon>
        <taxon>Bdelloidea</taxon>
        <taxon>Philodinida</taxon>
        <taxon>Philodinidae</taxon>
        <taxon>Rotaria</taxon>
    </lineage>
</organism>
<accession>A0A817X3V1</accession>
<evidence type="ECO:0000313" key="3">
    <source>
        <dbReference type="Proteomes" id="UP000663825"/>
    </source>
</evidence>
<evidence type="ECO:0000259" key="1">
    <source>
        <dbReference type="Pfam" id="PF23741"/>
    </source>
</evidence>
<comment type="caution">
    <text evidence="2">The sequence shown here is derived from an EMBL/GenBank/DDBJ whole genome shotgun (WGS) entry which is preliminary data.</text>
</comment>
<proteinExistence type="predicted"/>